<dbReference type="RefSeq" id="WP_182995507.1">
    <property type="nucleotide sequence ID" value="NZ_JABEQJ010000001.1"/>
</dbReference>
<feature type="transmembrane region" description="Helical" evidence="7">
    <location>
        <begin position="103"/>
        <end position="121"/>
    </location>
</feature>
<dbReference type="PANTHER" id="PTHR30065">
    <property type="entry name" value="FLAGELLAR BIOSYNTHETIC PROTEIN FLIR"/>
    <property type="match status" value="1"/>
</dbReference>
<dbReference type="GO" id="GO:0005886">
    <property type="term" value="C:plasma membrane"/>
    <property type="evidence" value="ECO:0007669"/>
    <property type="project" value="UniProtKB-SubCell"/>
</dbReference>
<accession>A0A7W4I990</accession>
<comment type="subcellular location">
    <subcellularLocation>
        <location evidence="1">Cell membrane</location>
        <topology evidence="1">Multi-pass membrane protein</topology>
    </subcellularLocation>
</comment>
<dbReference type="GO" id="GO:0006605">
    <property type="term" value="P:protein targeting"/>
    <property type="evidence" value="ECO:0007669"/>
    <property type="project" value="InterPro"/>
</dbReference>
<name>A0A7W4I990_9PROT</name>
<gene>
    <name evidence="8" type="ORF">HLH48_00310</name>
</gene>
<keyword evidence="8" id="KW-0966">Cell projection</keyword>
<evidence type="ECO:0000256" key="1">
    <source>
        <dbReference type="ARBA" id="ARBA00004651"/>
    </source>
</evidence>
<evidence type="ECO:0000256" key="6">
    <source>
        <dbReference type="ARBA" id="ARBA00023136"/>
    </source>
</evidence>
<evidence type="ECO:0000256" key="3">
    <source>
        <dbReference type="ARBA" id="ARBA00022475"/>
    </source>
</evidence>
<dbReference type="Pfam" id="PF01311">
    <property type="entry name" value="Bac_export_1"/>
    <property type="match status" value="1"/>
</dbReference>
<dbReference type="AlphaFoldDB" id="A0A7W4I990"/>
<reference evidence="8 9" key="1">
    <citation type="submission" date="2020-04" db="EMBL/GenBank/DDBJ databases">
        <title>Description of novel Gluconacetobacter.</title>
        <authorList>
            <person name="Sombolestani A."/>
        </authorList>
    </citation>
    <scope>NUCLEOTIDE SEQUENCE [LARGE SCALE GENOMIC DNA]</scope>
    <source>
        <strain evidence="8 9">LMG 19747</strain>
    </source>
</reference>
<sequence>MSGDPFFPGGSIPVLAAMFLMTLCRVSAMVMTAPGFGEMTSPMVVRAGIALVVTITILPVVQGHLVAVSGPALHQPSMVVAIIAGELLCGAFIGLLARLVSMALIIAMQIIALLTGLASILQPDPELGASSTAVSHMASSLTPVIFLSTGLYVLPLVAVTGSYHLFPPGHMPMLGDMTKSVVTATAQTFVLALQLAAPFILIGTLWPAMLGVLNRLMPSIQVYGIAMPAQLLGGILLLALLIQVMTGVWQERMSDLLVTLPGVGATPAPHG</sequence>
<keyword evidence="8" id="KW-0282">Flagellum</keyword>
<evidence type="ECO:0000313" key="9">
    <source>
        <dbReference type="Proteomes" id="UP000589085"/>
    </source>
</evidence>
<evidence type="ECO:0000256" key="5">
    <source>
        <dbReference type="ARBA" id="ARBA00022989"/>
    </source>
</evidence>
<dbReference type="PANTHER" id="PTHR30065:SF8">
    <property type="entry name" value="FLAGELLAR BIOSYNTHETIC PROTEIN FLIR"/>
    <property type="match status" value="1"/>
</dbReference>
<organism evidence="8 9">
    <name type="scientific">Gluconacetobacter sacchari</name>
    <dbReference type="NCBI Taxonomy" id="92759"/>
    <lineage>
        <taxon>Bacteria</taxon>
        <taxon>Pseudomonadati</taxon>
        <taxon>Pseudomonadota</taxon>
        <taxon>Alphaproteobacteria</taxon>
        <taxon>Acetobacterales</taxon>
        <taxon>Acetobacteraceae</taxon>
        <taxon>Gluconacetobacter</taxon>
    </lineage>
</organism>
<feature type="transmembrane region" description="Helical" evidence="7">
    <location>
        <begin position="77"/>
        <end position="96"/>
    </location>
</feature>
<evidence type="ECO:0000256" key="4">
    <source>
        <dbReference type="ARBA" id="ARBA00022692"/>
    </source>
</evidence>
<dbReference type="PRINTS" id="PR00953">
    <property type="entry name" value="TYPE3IMRPROT"/>
</dbReference>
<keyword evidence="5 7" id="KW-1133">Transmembrane helix</keyword>
<proteinExistence type="inferred from homology"/>
<keyword evidence="8" id="KW-0969">Cilium</keyword>
<keyword evidence="3" id="KW-1003">Cell membrane</keyword>
<feature type="transmembrane region" description="Helical" evidence="7">
    <location>
        <begin position="43"/>
        <end position="65"/>
    </location>
</feature>
<dbReference type="EMBL" id="JABEQJ010000001">
    <property type="protein sequence ID" value="MBB2158634.1"/>
    <property type="molecule type" value="Genomic_DNA"/>
</dbReference>
<evidence type="ECO:0000313" key="8">
    <source>
        <dbReference type="EMBL" id="MBB2158634.1"/>
    </source>
</evidence>
<feature type="transmembrane region" description="Helical" evidence="7">
    <location>
        <begin position="12"/>
        <end position="31"/>
    </location>
</feature>
<evidence type="ECO:0000256" key="7">
    <source>
        <dbReference type="SAM" id="Phobius"/>
    </source>
</evidence>
<dbReference type="InterPro" id="IPR002010">
    <property type="entry name" value="T3SS_IM_R"/>
</dbReference>
<protein>
    <submittedName>
        <fullName evidence="8">Flagellar biosynthetic protein FliR</fullName>
    </submittedName>
</protein>
<evidence type="ECO:0000256" key="2">
    <source>
        <dbReference type="ARBA" id="ARBA00009772"/>
    </source>
</evidence>
<feature type="transmembrane region" description="Helical" evidence="7">
    <location>
        <begin position="141"/>
        <end position="166"/>
    </location>
</feature>
<dbReference type="Proteomes" id="UP000589085">
    <property type="component" value="Unassembled WGS sequence"/>
</dbReference>
<comment type="caution">
    <text evidence="8">The sequence shown here is derived from an EMBL/GenBank/DDBJ whole genome shotgun (WGS) entry which is preliminary data.</text>
</comment>
<keyword evidence="4 7" id="KW-0812">Transmembrane</keyword>
<comment type="similarity">
    <text evidence="2">Belongs to the FliR/MopE/SpaR family.</text>
</comment>
<keyword evidence="6 7" id="KW-0472">Membrane</keyword>
<feature type="transmembrane region" description="Helical" evidence="7">
    <location>
        <begin position="220"/>
        <end position="242"/>
    </location>
</feature>
<feature type="transmembrane region" description="Helical" evidence="7">
    <location>
        <begin position="186"/>
        <end position="208"/>
    </location>
</feature>